<dbReference type="EMBL" id="JAVHJV010000001">
    <property type="protein sequence ID" value="KAK5947076.1"/>
    <property type="molecule type" value="Genomic_DNA"/>
</dbReference>
<dbReference type="Gene3D" id="3.40.50.720">
    <property type="entry name" value="NAD(P)-binding Rossmann-like Domain"/>
    <property type="match status" value="1"/>
</dbReference>
<dbReference type="RefSeq" id="XP_064735166.1">
    <property type="nucleotide sequence ID" value="XM_064869669.1"/>
</dbReference>
<dbReference type="GeneID" id="89994671"/>
<name>A0ABR0S2N2_9EURO</name>
<keyword evidence="10" id="KW-1185">Reference proteome</keyword>
<dbReference type="InterPro" id="IPR036291">
    <property type="entry name" value="NAD(P)-bd_dom_sf"/>
</dbReference>
<evidence type="ECO:0000259" key="7">
    <source>
        <dbReference type="Pfam" id="PF00107"/>
    </source>
</evidence>
<evidence type="ECO:0000256" key="2">
    <source>
        <dbReference type="ARBA" id="ARBA00008072"/>
    </source>
</evidence>
<reference evidence="9 10" key="1">
    <citation type="journal article" date="2023" name="Res Sq">
        <title>Genomic and morphological characterization of Knufia obscura isolated from the Mars 2020 spacecraft assembly facility.</title>
        <authorList>
            <person name="Chander A.M."/>
            <person name="Teixeira M.M."/>
            <person name="Singh N.K."/>
            <person name="Williams M.P."/>
            <person name="Parker C.W."/>
            <person name="Leo P."/>
            <person name="Stajich J.E."/>
            <person name="Torok T."/>
            <person name="Tighe S."/>
            <person name="Mason C.E."/>
            <person name="Venkateswaran K."/>
        </authorList>
    </citation>
    <scope>NUCLEOTIDE SEQUENCE [LARGE SCALE GENOMIC DNA]</scope>
    <source>
        <strain evidence="9 10">CCFEE 5817</strain>
    </source>
</reference>
<dbReference type="InterPro" id="IPR013154">
    <property type="entry name" value="ADH-like_N"/>
</dbReference>
<organism evidence="9 10">
    <name type="scientific">Knufia obscura</name>
    <dbReference type="NCBI Taxonomy" id="1635080"/>
    <lineage>
        <taxon>Eukaryota</taxon>
        <taxon>Fungi</taxon>
        <taxon>Dikarya</taxon>
        <taxon>Ascomycota</taxon>
        <taxon>Pezizomycotina</taxon>
        <taxon>Eurotiomycetes</taxon>
        <taxon>Chaetothyriomycetidae</taxon>
        <taxon>Chaetothyriales</taxon>
        <taxon>Trichomeriaceae</taxon>
        <taxon>Knufia</taxon>
    </lineage>
</organism>
<keyword evidence="5" id="KW-0560">Oxidoreductase</keyword>
<evidence type="ECO:0000313" key="10">
    <source>
        <dbReference type="Proteomes" id="UP001334248"/>
    </source>
</evidence>
<dbReference type="Pfam" id="PF08240">
    <property type="entry name" value="ADH_N"/>
    <property type="match status" value="1"/>
</dbReference>
<dbReference type="InterPro" id="IPR002328">
    <property type="entry name" value="ADH_Zn_CS"/>
</dbReference>
<dbReference type="InterPro" id="IPR011032">
    <property type="entry name" value="GroES-like_sf"/>
</dbReference>
<protein>
    <submittedName>
        <fullName evidence="9">Uncharacterized protein</fullName>
    </submittedName>
</protein>
<feature type="domain" description="Alcohol dehydrogenase-like C-terminal" evidence="7">
    <location>
        <begin position="154"/>
        <end position="285"/>
    </location>
</feature>
<dbReference type="SUPFAM" id="SSF51735">
    <property type="entry name" value="NAD(P)-binding Rossmann-fold domains"/>
    <property type="match status" value="1"/>
</dbReference>
<dbReference type="InterPro" id="IPR013149">
    <property type="entry name" value="ADH-like_C"/>
</dbReference>
<evidence type="ECO:0000256" key="6">
    <source>
        <dbReference type="RuleBase" id="RU361277"/>
    </source>
</evidence>
<gene>
    <name evidence="9" type="ORF">PMZ80_001222</name>
</gene>
<evidence type="ECO:0000256" key="3">
    <source>
        <dbReference type="ARBA" id="ARBA00022723"/>
    </source>
</evidence>
<evidence type="ECO:0000256" key="4">
    <source>
        <dbReference type="ARBA" id="ARBA00022833"/>
    </source>
</evidence>
<dbReference type="PROSITE" id="PS00059">
    <property type="entry name" value="ADH_ZINC"/>
    <property type="match status" value="1"/>
</dbReference>
<feature type="domain" description="Alcohol dehydrogenase-like N-terminal" evidence="8">
    <location>
        <begin position="40"/>
        <end position="116"/>
    </location>
</feature>
<dbReference type="Pfam" id="PF00107">
    <property type="entry name" value="ADH_zinc_N"/>
    <property type="match status" value="1"/>
</dbReference>
<dbReference type="PANTHER" id="PTHR43161">
    <property type="entry name" value="SORBITOL DEHYDROGENASE"/>
    <property type="match status" value="1"/>
</dbReference>
<comment type="cofactor">
    <cofactor evidence="1 6">
        <name>Zn(2+)</name>
        <dbReference type="ChEBI" id="CHEBI:29105"/>
    </cofactor>
</comment>
<dbReference type="Proteomes" id="UP001334248">
    <property type="component" value="Unassembled WGS sequence"/>
</dbReference>
<sequence length="334" mass="35561">MRALRFHGYQDIRIDDIVEPAIKPGHVKIKNAWCGICGSGHEFAGTIAELAPDVSDLAIGNKVAVFPIITDGTCHWCEQESYGLCPNWGFLGYSGLGGGMAEYIVVERKAVHKVPDHVPLDVAALVEPLAVGWHAVRMAKPVPEDCCLVLGAGPIGLAVIHALVAHDIKNIIVSEPSALRASQARQAGATHVLSPRDIDIATFVRENSPHNAGAHNVYECAGIPAAFQAALGSVRGRGMVINVAIYENAILEIPNPNALNRHQITIIGSNTYTRVEFQEVIDAIADGRIKNPETMITGRLPLEKAIDDGFGKLLAGVEGHVKILVTPASSPGEA</sequence>
<keyword evidence="3 6" id="KW-0479">Metal-binding</keyword>
<evidence type="ECO:0000313" key="9">
    <source>
        <dbReference type="EMBL" id="KAK5947076.1"/>
    </source>
</evidence>
<dbReference type="SUPFAM" id="SSF50129">
    <property type="entry name" value="GroES-like"/>
    <property type="match status" value="1"/>
</dbReference>
<evidence type="ECO:0000256" key="1">
    <source>
        <dbReference type="ARBA" id="ARBA00001947"/>
    </source>
</evidence>
<comment type="similarity">
    <text evidence="2 6">Belongs to the zinc-containing alcohol dehydrogenase family.</text>
</comment>
<proteinExistence type="inferred from homology"/>
<evidence type="ECO:0000256" key="5">
    <source>
        <dbReference type="ARBA" id="ARBA00023002"/>
    </source>
</evidence>
<keyword evidence="4 6" id="KW-0862">Zinc</keyword>
<accession>A0ABR0S2N2</accession>
<dbReference type="PANTHER" id="PTHR43161:SF23">
    <property type="entry name" value="(R,R)-BUTANEDIOL DEHYDROGENASE-RELATED"/>
    <property type="match status" value="1"/>
</dbReference>
<dbReference type="CDD" id="cd08233">
    <property type="entry name" value="butanediol_DH_like"/>
    <property type="match status" value="1"/>
</dbReference>
<comment type="caution">
    <text evidence="9">The sequence shown here is derived from an EMBL/GenBank/DDBJ whole genome shotgun (WGS) entry which is preliminary data.</text>
</comment>
<dbReference type="Gene3D" id="3.90.180.10">
    <property type="entry name" value="Medium-chain alcohol dehydrogenases, catalytic domain"/>
    <property type="match status" value="2"/>
</dbReference>
<evidence type="ECO:0000259" key="8">
    <source>
        <dbReference type="Pfam" id="PF08240"/>
    </source>
</evidence>